<name>A0A5B8U6Q7_9ACTN</name>
<proteinExistence type="predicted"/>
<evidence type="ECO:0000313" key="9">
    <source>
        <dbReference type="Proteomes" id="UP000321805"/>
    </source>
</evidence>
<protein>
    <submittedName>
        <fullName evidence="8">YihY/virulence factor BrkB family protein</fullName>
    </submittedName>
</protein>
<feature type="transmembrane region" description="Helical" evidence="7">
    <location>
        <begin position="145"/>
        <end position="166"/>
    </location>
</feature>
<feature type="transmembrane region" description="Helical" evidence="7">
    <location>
        <begin position="172"/>
        <end position="198"/>
    </location>
</feature>
<comment type="subcellular location">
    <subcellularLocation>
        <location evidence="1">Cell membrane</location>
        <topology evidence="1">Multi-pass membrane protein</topology>
    </subcellularLocation>
</comment>
<dbReference type="KEGG" id="bsol:FSW04_15370"/>
<keyword evidence="5 7" id="KW-0472">Membrane</keyword>
<evidence type="ECO:0000256" key="1">
    <source>
        <dbReference type="ARBA" id="ARBA00004651"/>
    </source>
</evidence>
<evidence type="ECO:0000256" key="7">
    <source>
        <dbReference type="SAM" id="Phobius"/>
    </source>
</evidence>
<feature type="transmembrane region" description="Helical" evidence="7">
    <location>
        <begin position="242"/>
        <end position="262"/>
    </location>
</feature>
<keyword evidence="3 7" id="KW-0812">Transmembrane</keyword>
<feature type="transmembrane region" description="Helical" evidence="7">
    <location>
        <begin position="38"/>
        <end position="65"/>
    </location>
</feature>
<dbReference type="OrthoDB" id="3349406at2"/>
<feature type="transmembrane region" description="Helical" evidence="7">
    <location>
        <begin position="100"/>
        <end position="124"/>
    </location>
</feature>
<evidence type="ECO:0000256" key="6">
    <source>
        <dbReference type="SAM" id="MobiDB-lite"/>
    </source>
</evidence>
<keyword evidence="4 7" id="KW-1133">Transmembrane helix</keyword>
<evidence type="ECO:0000313" key="8">
    <source>
        <dbReference type="EMBL" id="QEC48819.1"/>
    </source>
</evidence>
<evidence type="ECO:0000256" key="4">
    <source>
        <dbReference type="ARBA" id="ARBA00022989"/>
    </source>
</evidence>
<evidence type="ECO:0000256" key="5">
    <source>
        <dbReference type="ARBA" id="ARBA00023136"/>
    </source>
</evidence>
<dbReference type="AlphaFoldDB" id="A0A5B8U6Q7"/>
<evidence type="ECO:0000256" key="2">
    <source>
        <dbReference type="ARBA" id="ARBA00022475"/>
    </source>
</evidence>
<dbReference type="InterPro" id="IPR017039">
    <property type="entry name" value="Virul_fac_BrkB"/>
</dbReference>
<evidence type="ECO:0000256" key="3">
    <source>
        <dbReference type="ARBA" id="ARBA00022692"/>
    </source>
</evidence>
<feature type="transmembrane region" description="Helical" evidence="7">
    <location>
        <begin position="210"/>
        <end position="230"/>
    </location>
</feature>
<organism evidence="8 9">
    <name type="scientific">Baekduia soli</name>
    <dbReference type="NCBI Taxonomy" id="496014"/>
    <lineage>
        <taxon>Bacteria</taxon>
        <taxon>Bacillati</taxon>
        <taxon>Actinomycetota</taxon>
        <taxon>Thermoleophilia</taxon>
        <taxon>Solirubrobacterales</taxon>
        <taxon>Baekduiaceae</taxon>
        <taxon>Baekduia</taxon>
    </lineage>
</organism>
<dbReference type="RefSeq" id="WP_146920778.1">
    <property type="nucleotide sequence ID" value="NZ_CP042430.1"/>
</dbReference>
<feature type="compositionally biased region" description="Basic and acidic residues" evidence="6">
    <location>
        <begin position="300"/>
        <end position="315"/>
    </location>
</feature>
<dbReference type="Proteomes" id="UP000321805">
    <property type="component" value="Chromosome"/>
</dbReference>
<accession>A0A5B8U6Q7</accession>
<reference evidence="8 9" key="1">
    <citation type="journal article" date="2018" name="J. Microbiol.">
        <title>Baekduia soli gen. nov., sp. nov., a novel bacterium isolated from the soil of Baekdu Mountain and proposal of a novel family name, Baekduiaceae fam. nov.</title>
        <authorList>
            <person name="An D.S."/>
            <person name="Siddiqi M.Z."/>
            <person name="Kim K.H."/>
            <person name="Yu H.S."/>
            <person name="Im W.T."/>
        </authorList>
    </citation>
    <scope>NUCLEOTIDE SEQUENCE [LARGE SCALE GENOMIC DNA]</scope>
    <source>
        <strain evidence="8 9">BR7-21</strain>
    </source>
</reference>
<sequence>MDPLAPIKAFDRLQRRHRGLAIPVAVIKKFGDDQGGNLAALIAYYGFFSLFPLLMVFVAGLGFVLDGDPGAQQAVLDSALKEIPIIGDQLRAGSLTGNGLALGVGLVGALLSGLGVTLAAQTAFNRVHGVPHRERPNFLTSRLRGLGLLASLGTLQLVSTVASGLVSGGFGGAALLVAGVVVSLVLNGVLFTVAFRLLTDSSVPTRQLRPGILSATVLWTILQAVGGAYIGHVVKGAGSTYGTFATVIGLLTWLFLGARVVVYSAEVNSVLANRLWPRGLFDPPEPADDEALTILAEMETHRDDQDVSVSFRDRTAPSPGGSDGPA</sequence>
<dbReference type="PANTHER" id="PTHR30213">
    <property type="entry name" value="INNER MEMBRANE PROTEIN YHJD"/>
    <property type="match status" value="1"/>
</dbReference>
<feature type="region of interest" description="Disordered" evidence="6">
    <location>
        <begin position="300"/>
        <end position="326"/>
    </location>
</feature>
<dbReference type="PANTHER" id="PTHR30213:SF1">
    <property type="entry name" value="INNER MEMBRANE PROTEIN YHJD"/>
    <property type="match status" value="1"/>
</dbReference>
<keyword evidence="2" id="KW-1003">Cell membrane</keyword>
<keyword evidence="9" id="KW-1185">Reference proteome</keyword>
<dbReference type="EMBL" id="CP042430">
    <property type="protein sequence ID" value="QEC48819.1"/>
    <property type="molecule type" value="Genomic_DNA"/>
</dbReference>
<gene>
    <name evidence="8" type="ORF">FSW04_15370</name>
</gene>
<dbReference type="Pfam" id="PF03631">
    <property type="entry name" value="Virul_fac_BrkB"/>
    <property type="match status" value="1"/>
</dbReference>
<dbReference type="GO" id="GO:0005886">
    <property type="term" value="C:plasma membrane"/>
    <property type="evidence" value="ECO:0007669"/>
    <property type="project" value="UniProtKB-SubCell"/>
</dbReference>